<feature type="transmembrane region" description="Helical" evidence="9">
    <location>
        <begin position="353"/>
        <end position="375"/>
    </location>
</feature>
<accession>A0A016TEU9</accession>
<gene>
    <name evidence="10" type="primary">Acey_s0109.g87</name>
    <name evidence="10" type="synonym">Acey-sfxn-5</name>
    <name evidence="10" type="ORF">Y032_0109g87</name>
</gene>
<sequence>MPIILLGWMRGEPVTTGKCQRHHDVHLVDLRIWIKWSALINPVTRDAPRIRLHPIIVEALNAHVPCTVTCGGHPMNQMSSDTVFGFVKYPPFRLNQPRFPQETFLGRYLHYLDVVDPSTLFVSDKRLRECVQLLDDYKLGKATAPDKELWRAQKIKQAILHPDTGEKVLAPFRMSGFVPFGWITVTGMLLPNPSWPTLLFWQWMNQSHNACVNYANRNATQPQPLSTYVGAYAAAVSAACSISAGLTYFIKKSTSLPPTTQLIVQRFVPLPAVSLASSLNVICMRWNELRTGIEVYEKGGKVVGVSKTAAKQAVTDTTLVRAFLPVPLLLAPPCIMPFLERYKWVSGSPWRHLFVNAIVCTLSFAASLPVALALFPQESTIATSVLEPEIQSKTNSEQLFYNKGL</sequence>
<dbReference type="PANTHER" id="PTHR11153:SF6">
    <property type="entry name" value="SIDEROFLEXIN-5"/>
    <property type="match status" value="1"/>
</dbReference>
<keyword evidence="7" id="KW-0496">Mitochondrion</keyword>
<evidence type="ECO:0000256" key="1">
    <source>
        <dbReference type="ARBA" id="ARBA00004225"/>
    </source>
</evidence>
<reference evidence="11" key="1">
    <citation type="journal article" date="2015" name="Nat. Genet.">
        <title>The genome and transcriptome of the zoonotic hookworm Ancylostoma ceylanicum identify infection-specific gene families.</title>
        <authorList>
            <person name="Schwarz E.M."/>
            <person name="Hu Y."/>
            <person name="Antoshechkin I."/>
            <person name="Miller M.M."/>
            <person name="Sternberg P.W."/>
            <person name="Aroian R.V."/>
        </authorList>
    </citation>
    <scope>NUCLEOTIDE SEQUENCE</scope>
    <source>
        <strain evidence="11">HY135</strain>
    </source>
</reference>
<proteinExistence type="inferred from homology"/>
<evidence type="ECO:0000256" key="4">
    <source>
        <dbReference type="ARBA" id="ARBA00022692"/>
    </source>
</evidence>
<evidence type="ECO:0000256" key="8">
    <source>
        <dbReference type="ARBA" id="ARBA00023136"/>
    </source>
</evidence>
<keyword evidence="4 9" id="KW-0812">Transmembrane</keyword>
<evidence type="ECO:0000256" key="3">
    <source>
        <dbReference type="ARBA" id="ARBA00022448"/>
    </source>
</evidence>
<dbReference type="OrthoDB" id="6608471at2759"/>
<keyword evidence="3" id="KW-0813">Transport</keyword>
<organism evidence="10 11">
    <name type="scientific">Ancylostoma ceylanicum</name>
    <dbReference type="NCBI Taxonomy" id="53326"/>
    <lineage>
        <taxon>Eukaryota</taxon>
        <taxon>Metazoa</taxon>
        <taxon>Ecdysozoa</taxon>
        <taxon>Nematoda</taxon>
        <taxon>Chromadorea</taxon>
        <taxon>Rhabditida</taxon>
        <taxon>Rhabditina</taxon>
        <taxon>Rhabditomorpha</taxon>
        <taxon>Strongyloidea</taxon>
        <taxon>Ancylostomatidae</taxon>
        <taxon>Ancylostomatinae</taxon>
        <taxon>Ancylostoma</taxon>
    </lineage>
</organism>
<dbReference type="GO" id="GO:0006865">
    <property type="term" value="P:amino acid transport"/>
    <property type="evidence" value="ECO:0007669"/>
    <property type="project" value="UniProtKB-KW"/>
</dbReference>
<dbReference type="GO" id="GO:0015075">
    <property type="term" value="F:monoatomic ion transmembrane transporter activity"/>
    <property type="evidence" value="ECO:0007669"/>
    <property type="project" value="InterPro"/>
</dbReference>
<dbReference type="GO" id="GO:0005743">
    <property type="term" value="C:mitochondrial inner membrane"/>
    <property type="evidence" value="ECO:0007669"/>
    <property type="project" value="TreeGrafter"/>
</dbReference>
<feature type="transmembrane region" description="Helical" evidence="9">
    <location>
        <begin position="177"/>
        <end position="195"/>
    </location>
</feature>
<evidence type="ECO:0000256" key="7">
    <source>
        <dbReference type="ARBA" id="ARBA00023128"/>
    </source>
</evidence>
<evidence type="ECO:0000313" key="11">
    <source>
        <dbReference type="Proteomes" id="UP000024635"/>
    </source>
</evidence>
<dbReference type="EMBL" id="JARK01001445">
    <property type="protein sequence ID" value="EYC01236.1"/>
    <property type="molecule type" value="Genomic_DNA"/>
</dbReference>
<dbReference type="AlphaFoldDB" id="A0A016TEU9"/>
<dbReference type="STRING" id="53326.A0A016TEU9"/>
<dbReference type="InterPro" id="IPR004686">
    <property type="entry name" value="Mtc"/>
</dbReference>
<keyword evidence="5" id="KW-0029">Amino-acid transport</keyword>
<keyword evidence="8 9" id="KW-0472">Membrane</keyword>
<name>A0A016TEU9_9BILA</name>
<evidence type="ECO:0000256" key="2">
    <source>
        <dbReference type="ARBA" id="ARBA00005974"/>
    </source>
</evidence>
<evidence type="ECO:0000256" key="6">
    <source>
        <dbReference type="ARBA" id="ARBA00022989"/>
    </source>
</evidence>
<dbReference type="PANTHER" id="PTHR11153">
    <property type="entry name" value="SIDEROFLEXIN"/>
    <property type="match status" value="1"/>
</dbReference>
<evidence type="ECO:0000313" key="10">
    <source>
        <dbReference type="EMBL" id="EYC01236.1"/>
    </source>
</evidence>
<feature type="transmembrane region" description="Helical" evidence="9">
    <location>
        <begin position="229"/>
        <end position="250"/>
    </location>
</feature>
<comment type="similarity">
    <text evidence="2">Belongs to the sideroflexin family.</text>
</comment>
<evidence type="ECO:0000256" key="5">
    <source>
        <dbReference type="ARBA" id="ARBA00022970"/>
    </source>
</evidence>
<dbReference type="NCBIfam" id="TIGR00798">
    <property type="entry name" value="mtc"/>
    <property type="match status" value="1"/>
</dbReference>
<keyword evidence="6 9" id="KW-1133">Transmembrane helix</keyword>
<dbReference type="Proteomes" id="UP000024635">
    <property type="component" value="Unassembled WGS sequence"/>
</dbReference>
<dbReference type="Pfam" id="PF03820">
    <property type="entry name" value="SFXNs"/>
    <property type="match status" value="1"/>
</dbReference>
<evidence type="ECO:0000256" key="9">
    <source>
        <dbReference type="SAM" id="Phobius"/>
    </source>
</evidence>
<comment type="subcellular location">
    <subcellularLocation>
        <location evidence="1">Mitochondrion membrane</location>
        <topology evidence="1">Multi-pass membrane protein</topology>
    </subcellularLocation>
</comment>
<evidence type="ECO:0008006" key="12">
    <source>
        <dbReference type="Google" id="ProtNLM"/>
    </source>
</evidence>
<dbReference type="GO" id="GO:1990542">
    <property type="term" value="P:mitochondrial transmembrane transport"/>
    <property type="evidence" value="ECO:0007669"/>
    <property type="project" value="TreeGrafter"/>
</dbReference>
<protein>
    <recommendedName>
        <fullName evidence="12">Sidoreflexin</fullName>
    </recommendedName>
</protein>
<keyword evidence="11" id="KW-1185">Reference proteome</keyword>
<comment type="caution">
    <text evidence="10">The sequence shown here is derived from an EMBL/GenBank/DDBJ whole genome shotgun (WGS) entry which is preliminary data.</text>
</comment>